<dbReference type="GO" id="GO:0004439">
    <property type="term" value="F:phosphatidylinositol-4,5-bisphosphate 5-phosphatase activity"/>
    <property type="evidence" value="ECO:0007669"/>
    <property type="project" value="TreeGrafter"/>
</dbReference>
<organism evidence="1 2">
    <name type="scientific">Intoshia linei</name>
    <dbReference type="NCBI Taxonomy" id="1819745"/>
    <lineage>
        <taxon>Eukaryota</taxon>
        <taxon>Metazoa</taxon>
        <taxon>Spiralia</taxon>
        <taxon>Lophotrochozoa</taxon>
        <taxon>Mesozoa</taxon>
        <taxon>Orthonectida</taxon>
        <taxon>Rhopaluridae</taxon>
        <taxon>Intoshia</taxon>
    </lineage>
</organism>
<dbReference type="GO" id="GO:0004721">
    <property type="term" value="F:phosphoprotein phosphatase activity"/>
    <property type="evidence" value="ECO:0007669"/>
    <property type="project" value="InterPro"/>
</dbReference>
<name>A0A177B238_9BILA</name>
<dbReference type="EMBL" id="LWCA01000497">
    <property type="protein sequence ID" value="OAF68190.1"/>
    <property type="molecule type" value="Genomic_DNA"/>
</dbReference>
<dbReference type="PANTHER" id="PTHR46712">
    <property type="entry name" value="PHOSPHATIDYLGLYCEROPHOSPHATASE AND PROTEIN-TYROSINE PHOSPHATASE 1"/>
    <property type="match status" value="1"/>
</dbReference>
<sequence length="89" mass="10825">MISMYLNLFKFKHLGFHCYNRICHYPIIIYNILLCKFNLRKWYVRVDENVVIGALPINNVLEMLHQTEKVKGIISLVEKYEMKRFIQFQ</sequence>
<proteinExistence type="predicted"/>
<dbReference type="AlphaFoldDB" id="A0A177B238"/>
<evidence type="ECO:0000313" key="2">
    <source>
        <dbReference type="Proteomes" id="UP000078046"/>
    </source>
</evidence>
<gene>
    <name evidence="1" type="ORF">A3Q56_04062</name>
</gene>
<dbReference type="OrthoDB" id="273181at2759"/>
<reference evidence="1 2" key="1">
    <citation type="submission" date="2016-04" db="EMBL/GenBank/DDBJ databases">
        <title>The genome of Intoshia linei affirms orthonectids as highly simplified spiralians.</title>
        <authorList>
            <person name="Mikhailov K.V."/>
            <person name="Slusarev G.S."/>
            <person name="Nikitin M.A."/>
            <person name="Logacheva M.D."/>
            <person name="Penin A."/>
            <person name="Aleoshin V."/>
            <person name="Panchin Y.V."/>
        </authorList>
    </citation>
    <scope>NUCLEOTIDE SEQUENCE [LARGE SCALE GENOMIC DNA]</scope>
    <source>
        <strain evidence="1">Intl2013</strain>
        <tissue evidence="1">Whole animal</tissue>
    </source>
</reference>
<dbReference type="PANTHER" id="PTHR46712:SF1">
    <property type="entry name" value="PHOSPHATIDYLGLYCEROPHOSPHATASE AND PROTEIN-TYROSINE PHOSPHATASE 1"/>
    <property type="match status" value="1"/>
</dbReference>
<feature type="non-terminal residue" evidence="1">
    <location>
        <position position="89"/>
    </location>
</feature>
<protein>
    <submittedName>
        <fullName evidence="1">Uncharacterized protein</fullName>
    </submittedName>
</protein>
<dbReference type="Proteomes" id="UP000078046">
    <property type="component" value="Unassembled WGS sequence"/>
</dbReference>
<dbReference type="InterPro" id="IPR042165">
    <property type="entry name" value="PTPMT1"/>
</dbReference>
<dbReference type="GO" id="GO:0008962">
    <property type="term" value="F:phosphatidylglycerophosphatase activity"/>
    <property type="evidence" value="ECO:0007669"/>
    <property type="project" value="TreeGrafter"/>
</dbReference>
<accession>A0A177B238</accession>
<keyword evidence="2" id="KW-1185">Reference proteome</keyword>
<comment type="caution">
    <text evidence="1">The sequence shown here is derived from an EMBL/GenBank/DDBJ whole genome shotgun (WGS) entry which is preliminary data.</text>
</comment>
<evidence type="ECO:0000313" key="1">
    <source>
        <dbReference type="EMBL" id="OAF68190.1"/>
    </source>
</evidence>